<dbReference type="Proteomes" id="UP001224775">
    <property type="component" value="Unassembled WGS sequence"/>
</dbReference>
<evidence type="ECO:0000256" key="1">
    <source>
        <dbReference type="SAM" id="MobiDB-lite"/>
    </source>
</evidence>
<feature type="compositionally biased region" description="Low complexity" evidence="1">
    <location>
        <begin position="22"/>
        <end position="39"/>
    </location>
</feature>
<gene>
    <name evidence="2" type="ORF">QTG54_012483</name>
</gene>
<feature type="region of interest" description="Disordered" evidence="1">
    <location>
        <begin position="22"/>
        <end position="47"/>
    </location>
</feature>
<sequence>MTAASTPPIHVLRGILRHIKKTAPSSSTTAAATSSQSNSGNELSLHQHVISQYRQSISATPQQAQHLRKVAYDYLNLKKDLVERGRLHELDSGADMKLSPRELSRRAAARAGLQLPVMDEGHVDQ</sequence>
<dbReference type="EMBL" id="JATAAI010000027">
    <property type="protein sequence ID" value="KAK1737038.1"/>
    <property type="molecule type" value="Genomic_DNA"/>
</dbReference>
<name>A0AAD9D8Y0_9STRA</name>
<dbReference type="AlphaFoldDB" id="A0AAD9D8Y0"/>
<protein>
    <submittedName>
        <fullName evidence="2">Uncharacterized protein</fullName>
    </submittedName>
</protein>
<evidence type="ECO:0000313" key="2">
    <source>
        <dbReference type="EMBL" id="KAK1737038.1"/>
    </source>
</evidence>
<proteinExistence type="predicted"/>
<keyword evidence="3" id="KW-1185">Reference proteome</keyword>
<organism evidence="2 3">
    <name type="scientific">Skeletonema marinoi</name>
    <dbReference type="NCBI Taxonomy" id="267567"/>
    <lineage>
        <taxon>Eukaryota</taxon>
        <taxon>Sar</taxon>
        <taxon>Stramenopiles</taxon>
        <taxon>Ochrophyta</taxon>
        <taxon>Bacillariophyta</taxon>
        <taxon>Coscinodiscophyceae</taxon>
        <taxon>Thalassiosirophycidae</taxon>
        <taxon>Thalassiosirales</taxon>
        <taxon>Skeletonemataceae</taxon>
        <taxon>Skeletonema</taxon>
        <taxon>Skeletonema marinoi-dohrnii complex</taxon>
    </lineage>
</organism>
<evidence type="ECO:0000313" key="3">
    <source>
        <dbReference type="Proteomes" id="UP001224775"/>
    </source>
</evidence>
<comment type="caution">
    <text evidence="2">The sequence shown here is derived from an EMBL/GenBank/DDBJ whole genome shotgun (WGS) entry which is preliminary data.</text>
</comment>
<reference evidence="2" key="1">
    <citation type="submission" date="2023-06" db="EMBL/GenBank/DDBJ databases">
        <title>Survivors Of The Sea: Transcriptome response of Skeletonema marinoi to long-term dormancy.</title>
        <authorList>
            <person name="Pinder M.I.M."/>
            <person name="Kourtchenko O."/>
            <person name="Robertson E.K."/>
            <person name="Larsson T."/>
            <person name="Maumus F."/>
            <person name="Osuna-Cruz C.M."/>
            <person name="Vancaester E."/>
            <person name="Stenow R."/>
            <person name="Vandepoele K."/>
            <person name="Ploug H."/>
            <person name="Bruchert V."/>
            <person name="Godhe A."/>
            <person name="Topel M."/>
        </authorList>
    </citation>
    <scope>NUCLEOTIDE SEQUENCE</scope>
    <source>
        <strain evidence="2">R05AC</strain>
    </source>
</reference>
<accession>A0AAD9D8Y0</accession>